<reference evidence="2 3" key="1">
    <citation type="submission" date="2017-10" db="EMBL/GenBank/DDBJ databases">
        <title>Genome announcement of Methylocella silvestris TVC from permafrost.</title>
        <authorList>
            <person name="Wang J."/>
            <person name="Geng K."/>
            <person name="Ul-Haque F."/>
            <person name="Crombie A.T."/>
            <person name="Street L.E."/>
            <person name="Wookey P.A."/>
            <person name="Murrell J.C."/>
            <person name="Pratscher J."/>
        </authorList>
    </citation>
    <scope>NUCLEOTIDE SEQUENCE [LARGE SCALE GENOMIC DNA]</scope>
    <source>
        <strain evidence="2 3">TVC</strain>
    </source>
</reference>
<sequence length="145" mass="14710">MTLSELLVGGVVPAVCLGLGAVFMRASLDAGASIPLYLAVVGSVVALLGWAAFIRTGSPIPSVRLVLLAATMGTIWTLAIACMAYGMGVLKLPVSIITTLTNSNALIAVLVSAVAFSEWRNVNLSLVALGALLICAGATVISLAR</sequence>
<keyword evidence="1" id="KW-0472">Membrane</keyword>
<evidence type="ECO:0000313" key="3">
    <source>
        <dbReference type="Proteomes" id="UP000236286"/>
    </source>
</evidence>
<dbReference type="EMBL" id="PDZR01000013">
    <property type="protein sequence ID" value="PNG25686.1"/>
    <property type="molecule type" value="Genomic_DNA"/>
</dbReference>
<keyword evidence="1" id="KW-0812">Transmembrane</keyword>
<proteinExistence type="predicted"/>
<feature type="transmembrane region" description="Helical" evidence="1">
    <location>
        <begin position="94"/>
        <end position="116"/>
    </location>
</feature>
<gene>
    <name evidence="2" type="ORF">CR492_12250</name>
</gene>
<evidence type="ECO:0000256" key="1">
    <source>
        <dbReference type="SAM" id="Phobius"/>
    </source>
</evidence>
<feature type="transmembrane region" description="Helical" evidence="1">
    <location>
        <begin position="36"/>
        <end position="53"/>
    </location>
</feature>
<comment type="caution">
    <text evidence="2">The sequence shown here is derived from an EMBL/GenBank/DDBJ whole genome shotgun (WGS) entry which is preliminary data.</text>
</comment>
<keyword evidence="1" id="KW-1133">Transmembrane helix</keyword>
<evidence type="ECO:0000313" key="2">
    <source>
        <dbReference type="EMBL" id="PNG25686.1"/>
    </source>
</evidence>
<name>A0A2J7TG04_METSI</name>
<feature type="transmembrane region" description="Helical" evidence="1">
    <location>
        <begin position="6"/>
        <end position="24"/>
    </location>
</feature>
<feature type="transmembrane region" description="Helical" evidence="1">
    <location>
        <begin position="65"/>
        <end position="87"/>
    </location>
</feature>
<feature type="transmembrane region" description="Helical" evidence="1">
    <location>
        <begin position="122"/>
        <end position="144"/>
    </location>
</feature>
<organism evidence="2 3">
    <name type="scientific">Methylocella silvestris</name>
    <dbReference type="NCBI Taxonomy" id="199596"/>
    <lineage>
        <taxon>Bacteria</taxon>
        <taxon>Pseudomonadati</taxon>
        <taxon>Pseudomonadota</taxon>
        <taxon>Alphaproteobacteria</taxon>
        <taxon>Hyphomicrobiales</taxon>
        <taxon>Beijerinckiaceae</taxon>
        <taxon>Methylocella</taxon>
    </lineage>
</organism>
<dbReference type="RefSeq" id="WP_102844039.1">
    <property type="nucleotide sequence ID" value="NZ_PDZR01000013.1"/>
</dbReference>
<dbReference type="Proteomes" id="UP000236286">
    <property type="component" value="Unassembled WGS sequence"/>
</dbReference>
<dbReference type="OrthoDB" id="8445880at2"/>
<protein>
    <recommendedName>
        <fullName evidence="4">EamA domain-containing protein</fullName>
    </recommendedName>
</protein>
<accession>A0A2J7TG04</accession>
<dbReference type="AlphaFoldDB" id="A0A2J7TG04"/>
<evidence type="ECO:0008006" key="4">
    <source>
        <dbReference type="Google" id="ProtNLM"/>
    </source>
</evidence>